<keyword evidence="4" id="KW-0862">Zinc</keyword>
<gene>
    <name evidence="6" type="ORF">K8W20_12695</name>
</gene>
<evidence type="ECO:0000313" key="6">
    <source>
        <dbReference type="EMBL" id="HJH19562.1"/>
    </source>
</evidence>
<dbReference type="SUPFAM" id="SSF53187">
    <property type="entry name" value="Zn-dependent exopeptidases"/>
    <property type="match status" value="1"/>
</dbReference>
<dbReference type="InterPro" id="IPR053138">
    <property type="entry name" value="N-alpha-Ac-DABA_deacetylase"/>
</dbReference>
<evidence type="ECO:0000256" key="2">
    <source>
        <dbReference type="ARBA" id="ARBA00022723"/>
    </source>
</evidence>
<evidence type="ECO:0000256" key="3">
    <source>
        <dbReference type="ARBA" id="ARBA00022801"/>
    </source>
</evidence>
<keyword evidence="3" id="KW-0378">Hydrolase</keyword>
<dbReference type="AlphaFoldDB" id="A0A921T8D3"/>
<evidence type="ECO:0000256" key="4">
    <source>
        <dbReference type="ARBA" id="ARBA00022833"/>
    </source>
</evidence>
<dbReference type="GO" id="GO:0016788">
    <property type="term" value="F:hydrolase activity, acting on ester bonds"/>
    <property type="evidence" value="ECO:0007669"/>
    <property type="project" value="InterPro"/>
</dbReference>
<dbReference type="Gene3D" id="3.40.630.10">
    <property type="entry name" value="Zn peptidases"/>
    <property type="match status" value="1"/>
</dbReference>
<name>A0A921T8D3_9PSED</name>
<sequence length="370" mass="40367">MQTHLHPLLAAVPGTTRHIHSFHYGPARAQGKVYIQASLHADELPGMLVLWHLKQRLADLEAAGALRWQVVLVPVANPPGLEQVLMDVPQGRFDNGSRENFNRFFIDVSQPVGDQVEGLLTQDPVRNLHLIRTALRQTLASQVPTTALQSMRLILQTLACDADVVLDLHCDFEAVQHLYLAPDTWPQVEPLACYLGSRACFFAEDAGGHSFDDCYTLFWAQMQARFPGRFSAPGFAVTLELRGVADVDHGLALQDCEALLNYLMLRGAIDGQAPPLPALLNPSTPLAGVEPLVSPVGGLIVFCAQVGDYLEAGQCVADIIDPITDSVTQVRCKHEGLLYVRSVRRMATAGMTIAHTAGPVAYRQGYLLSP</sequence>
<proteinExistence type="predicted"/>
<accession>A0A921T8D3</accession>
<dbReference type="PANTHER" id="PTHR37326">
    <property type="entry name" value="BLL3975 PROTEIN"/>
    <property type="match status" value="1"/>
</dbReference>
<dbReference type="CDD" id="cd06250">
    <property type="entry name" value="M14_PaAOTO_like"/>
    <property type="match status" value="1"/>
</dbReference>
<organism evidence="6 7">
    <name type="scientific">Pseudomonas lactis</name>
    <dbReference type="NCBI Taxonomy" id="1615674"/>
    <lineage>
        <taxon>Bacteria</taxon>
        <taxon>Pseudomonadati</taxon>
        <taxon>Pseudomonadota</taxon>
        <taxon>Gammaproteobacteria</taxon>
        <taxon>Pseudomonadales</taxon>
        <taxon>Pseudomonadaceae</taxon>
        <taxon>Pseudomonas</taxon>
    </lineage>
</organism>
<dbReference type="Pfam" id="PF24827">
    <property type="entry name" value="AstE_AspA_cat"/>
    <property type="match status" value="1"/>
</dbReference>
<evidence type="ECO:0000256" key="1">
    <source>
        <dbReference type="ARBA" id="ARBA00001947"/>
    </source>
</evidence>
<dbReference type="EMBL" id="DYTS01000226">
    <property type="protein sequence ID" value="HJH19562.1"/>
    <property type="molecule type" value="Genomic_DNA"/>
</dbReference>
<evidence type="ECO:0000259" key="5">
    <source>
        <dbReference type="Pfam" id="PF24827"/>
    </source>
</evidence>
<evidence type="ECO:0000313" key="7">
    <source>
        <dbReference type="Proteomes" id="UP000752172"/>
    </source>
</evidence>
<dbReference type="PANTHER" id="PTHR37326:SF1">
    <property type="entry name" value="BLL3975 PROTEIN"/>
    <property type="match status" value="1"/>
</dbReference>
<reference evidence="6" key="1">
    <citation type="journal article" date="2021" name="PeerJ">
        <title>Extensive microbial diversity within the chicken gut microbiome revealed by metagenomics and culture.</title>
        <authorList>
            <person name="Gilroy R."/>
            <person name="Ravi A."/>
            <person name="Getino M."/>
            <person name="Pursley I."/>
            <person name="Horton D.L."/>
            <person name="Alikhan N.F."/>
            <person name="Baker D."/>
            <person name="Gharbi K."/>
            <person name="Hall N."/>
            <person name="Watson M."/>
            <person name="Adriaenssens E.M."/>
            <person name="Foster-Nyarko E."/>
            <person name="Jarju S."/>
            <person name="Secka A."/>
            <person name="Antonio M."/>
            <person name="Oren A."/>
            <person name="Chaudhuri R.R."/>
            <person name="La Ragione R."/>
            <person name="Hildebrand F."/>
            <person name="Pallen M.J."/>
        </authorList>
    </citation>
    <scope>NUCLEOTIDE SEQUENCE</scope>
    <source>
        <strain evidence="6">ChiSjej2B20-17149</strain>
    </source>
</reference>
<dbReference type="GO" id="GO:0046872">
    <property type="term" value="F:metal ion binding"/>
    <property type="evidence" value="ECO:0007669"/>
    <property type="project" value="UniProtKB-KW"/>
</dbReference>
<keyword evidence="2" id="KW-0479">Metal-binding</keyword>
<dbReference type="Proteomes" id="UP000752172">
    <property type="component" value="Unassembled WGS sequence"/>
</dbReference>
<reference evidence="6" key="2">
    <citation type="submission" date="2021-09" db="EMBL/GenBank/DDBJ databases">
        <authorList>
            <person name="Gilroy R."/>
        </authorList>
    </citation>
    <scope>NUCLEOTIDE SEQUENCE</scope>
    <source>
        <strain evidence="6">ChiSjej2B20-17149</strain>
    </source>
</reference>
<dbReference type="InterPro" id="IPR055438">
    <property type="entry name" value="AstE_AspA_cat"/>
</dbReference>
<comment type="cofactor">
    <cofactor evidence="1">
        <name>Zn(2+)</name>
        <dbReference type="ChEBI" id="CHEBI:29105"/>
    </cofactor>
</comment>
<feature type="domain" description="Succinylglutamate desuccinylase/Aspartoacylase catalytic" evidence="5">
    <location>
        <begin position="31"/>
        <end position="262"/>
    </location>
</feature>
<protein>
    <submittedName>
        <fullName evidence="6">M14 family metallopeptidase</fullName>
    </submittedName>
</protein>
<comment type="caution">
    <text evidence="6">The sequence shown here is derived from an EMBL/GenBank/DDBJ whole genome shotgun (WGS) entry which is preliminary data.</text>
</comment>
<dbReference type="RefSeq" id="WP_278917345.1">
    <property type="nucleotide sequence ID" value="NZ_DYTS01000226.1"/>
</dbReference>